<feature type="domain" description="FAD-binding" evidence="2">
    <location>
        <begin position="140"/>
        <end position="179"/>
    </location>
</feature>
<dbReference type="SUPFAM" id="SSF51905">
    <property type="entry name" value="FAD/NAD(P)-binding domain"/>
    <property type="match status" value="1"/>
</dbReference>
<dbReference type="InterPro" id="IPR036188">
    <property type="entry name" value="FAD/NAD-bd_sf"/>
</dbReference>
<accession>A0A0M0JFF9</accession>
<gene>
    <name evidence="3" type="ORF">Ctob_004204</name>
</gene>
<dbReference type="GO" id="GO:0071949">
    <property type="term" value="F:FAD binding"/>
    <property type="evidence" value="ECO:0007669"/>
    <property type="project" value="InterPro"/>
</dbReference>
<reference evidence="4" key="1">
    <citation type="journal article" date="2015" name="PLoS Genet.">
        <title>Genome Sequence and Transcriptome Analyses of Chrysochromulina tobin: Metabolic Tools for Enhanced Algal Fitness in the Prominent Order Prymnesiales (Haptophyceae).</title>
        <authorList>
            <person name="Hovde B.T."/>
            <person name="Deodato C.R."/>
            <person name="Hunsperger H.M."/>
            <person name="Ryken S.A."/>
            <person name="Yost W."/>
            <person name="Jha R.K."/>
            <person name="Patterson J."/>
            <person name="Monnat R.J. Jr."/>
            <person name="Barlow S.B."/>
            <person name="Starkenburg S.R."/>
            <person name="Cattolico R.A."/>
        </authorList>
    </citation>
    <scope>NUCLEOTIDE SEQUENCE</scope>
    <source>
        <strain evidence="4">CCMP291</strain>
    </source>
</reference>
<name>A0A0M0JFF9_9EUKA</name>
<dbReference type="EMBL" id="JWZX01002989">
    <property type="protein sequence ID" value="KOO25329.1"/>
    <property type="molecule type" value="Genomic_DNA"/>
</dbReference>
<keyword evidence="4" id="KW-1185">Reference proteome</keyword>
<protein>
    <submittedName>
        <fullName evidence="3">Fad NAD-binding oxidoreductase-like protein</fullName>
    </submittedName>
</protein>
<comment type="caution">
    <text evidence="3">The sequence shown here is derived from an EMBL/GenBank/DDBJ whole genome shotgun (WGS) entry which is preliminary data.</text>
</comment>
<dbReference type="InterPro" id="IPR002938">
    <property type="entry name" value="FAD-bd"/>
</dbReference>
<dbReference type="AlphaFoldDB" id="A0A0M0JFF9"/>
<organism evidence="3 4">
    <name type="scientific">Chrysochromulina tobinii</name>
    <dbReference type="NCBI Taxonomy" id="1460289"/>
    <lineage>
        <taxon>Eukaryota</taxon>
        <taxon>Haptista</taxon>
        <taxon>Haptophyta</taxon>
        <taxon>Prymnesiophyceae</taxon>
        <taxon>Prymnesiales</taxon>
        <taxon>Chrysochromulinaceae</taxon>
        <taxon>Chrysochromulina</taxon>
    </lineage>
</organism>
<evidence type="ECO:0000256" key="1">
    <source>
        <dbReference type="SAM" id="MobiDB-lite"/>
    </source>
</evidence>
<dbReference type="Pfam" id="PF01494">
    <property type="entry name" value="FAD_binding_3"/>
    <property type="match status" value="1"/>
</dbReference>
<dbReference type="Gene3D" id="3.50.50.60">
    <property type="entry name" value="FAD/NAD(P)-binding domain"/>
    <property type="match status" value="1"/>
</dbReference>
<dbReference type="PANTHER" id="PTHR42842">
    <property type="entry name" value="FAD/NAD(P)-BINDING OXIDOREDUCTASE"/>
    <property type="match status" value="1"/>
</dbReference>
<evidence type="ECO:0000313" key="3">
    <source>
        <dbReference type="EMBL" id="KOO25329.1"/>
    </source>
</evidence>
<dbReference type="InterPro" id="IPR028348">
    <property type="entry name" value="FAD-binding_protein"/>
</dbReference>
<sequence>MRTLEWRLFGVEVPVLESGPDNLLNVSSALHRAVAQQLSLEPERLPINNVHLVRQSLDARPRGGRRGRSGSGDSDRDVCWSHVVDVTLTPEQAKRIKAQPGRIMPSAEERVAPFLVPPPPNQALDKASAGGAAASSAASHVLVVGAGPCGLFAALTLARAGVRVTLLERGKPVEERGRSIGALIQRGVLDPESNFCYGEGGAGTCSDG</sequence>
<dbReference type="Proteomes" id="UP000037460">
    <property type="component" value="Unassembled WGS sequence"/>
</dbReference>
<proteinExistence type="predicted"/>
<feature type="region of interest" description="Disordered" evidence="1">
    <location>
        <begin position="56"/>
        <end position="75"/>
    </location>
</feature>
<evidence type="ECO:0000313" key="4">
    <source>
        <dbReference type="Proteomes" id="UP000037460"/>
    </source>
</evidence>
<dbReference type="PANTHER" id="PTHR42842:SF3">
    <property type="entry name" value="FAD_NAD(P)-BINDING OXIDOREDUCTASE FAMILY PROTEIN"/>
    <property type="match status" value="1"/>
</dbReference>
<evidence type="ECO:0000259" key="2">
    <source>
        <dbReference type="Pfam" id="PF01494"/>
    </source>
</evidence>
<dbReference type="OrthoDB" id="2690153at2759"/>